<feature type="transmembrane region" description="Helical" evidence="1">
    <location>
        <begin position="30"/>
        <end position="52"/>
    </location>
</feature>
<keyword evidence="3" id="KW-0540">Nuclease</keyword>
<comment type="caution">
    <text evidence="3">The sequence shown here is derived from an EMBL/GenBank/DDBJ whole genome shotgun (WGS) entry which is preliminary data.</text>
</comment>
<organism evidence="3 4">
    <name type="scientific">Nocardioides acrostichi</name>
    <dbReference type="NCBI Taxonomy" id="2784339"/>
    <lineage>
        <taxon>Bacteria</taxon>
        <taxon>Bacillati</taxon>
        <taxon>Actinomycetota</taxon>
        <taxon>Actinomycetes</taxon>
        <taxon>Propionibacteriales</taxon>
        <taxon>Nocardioidaceae</taxon>
        <taxon>Nocardioides</taxon>
    </lineage>
</organism>
<name>A0A930UT30_9ACTN</name>
<keyword evidence="3" id="KW-0255">Endonuclease</keyword>
<dbReference type="Pfam" id="PF03372">
    <property type="entry name" value="Exo_endo_phos"/>
    <property type="match status" value="1"/>
</dbReference>
<feature type="domain" description="Endonuclease/exonuclease/phosphatase" evidence="2">
    <location>
        <begin position="99"/>
        <end position="306"/>
    </location>
</feature>
<keyword evidence="4" id="KW-1185">Reference proteome</keyword>
<reference evidence="3" key="1">
    <citation type="submission" date="2020-11" db="EMBL/GenBank/DDBJ databases">
        <title>Nocardioides sp. CBS4Y-1, whole genome shotgun sequence.</title>
        <authorList>
            <person name="Tuo L."/>
        </authorList>
    </citation>
    <scope>NUCLEOTIDE SEQUENCE</scope>
    <source>
        <strain evidence="3">CBS4Y-1</strain>
    </source>
</reference>
<dbReference type="EMBL" id="JADIVZ010000001">
    <property type="protein sequence ID" value="MBF4160338.1"/>
    <property type="molecule type" value="Genomic_DNA"/>
</dbReference>
<feature type="transmembrane region" description="Helical" evidence="1">
    <location>
        <begin position="61"/>
        <end position="80"/>
    </location>
</feature>
<gene>
    <name evidence="3" type="ORF">ISG29_01460</name>
</gene>
<evidence type="ECO:0000313" key="3">
    <source>
        <dbReference type="EMBL" id="MBF4160338.1"/>
    </source>
</evidence>
<protein>
    <submittedName>
        <fullName evidence="3">Endonuclease/exonuclease/phosphatase family protein</fullName>
    </submittedName>
</protein>
<dbReference type="Gene3D" id="3.60.10.10">
    <property type="entry name" value="Endonuclease/exonuclease/phosphatase"/>
    <property type="match status" value="1"/>
</dbReference>
<sequence length="317" mass="33395">MATVLTLVAGTLTAVRIAGSEDGPWVQAVALVPWAIPACAAALGLLLLAIALPGRRHVRSLSFWAAAVVGVLALHLVWWGPMLVDDAPEADGSGLSVMTVNLFQGEGDSVQAFAAARAHDVDVLVLEEVTVGDVVRMDLDGLADTYPYSIGTARPDGLTDGTVVFSRIPLGPATRVPTIMQSWLVDVGTGDDAVTLLAVHPAAPVDPPTWRREHALIRAVVADRHPDLVVGDFNATLDHLPMRRLLALGYADATEQSGGGWQPTWPSNGLGPASWLPPFAQIDHVLVASSLAARHTQAVEITGTDHRGLVAYLTHTS</sequence>
<keyword evidence="1" id="KW-0472">Membrane</keyword>
<keyword evidence="1" id="KW-1133">Transmembrane helix</keyword>
<dbReference type="RefSeq" id="WP_194501582.1">
    <property type="nucleotide sequence ID" value="NZ_JADIVZ010000001.1"/>
</dbReference>
<proteinExistence type="predicted"/>
<accession>A0A930UT30</accession>
<dbReference type="GO" id="GO:0004519">
    <property type="term" value="F:endonuclease activity"/>
    <property type="evidence" value="ECO:0007669"/>
    <property type="project" value="UniProtKB-KW"/>
</dbReference>
<evidence type="ECO:0000259" key="2">
    <source>
        <dbReference type="Pfam" id="PF03372"/>
    </source>
</evidence>
<dbReference type="InterPro" id="IPR005135">
    <property type="entry name" value="Endo/exonuclease/phosphatase"/>
</dbReference>
<keyword evidence="1" id="KW-0812">Transmembrane</keyword>
<evidence type="ECO:0000313" key="4">
    <source>
        <dbReference type="Proteomes" id="UP000656804"/>
    </source>
</evidence>
<dbReference type="InterPro" id="IPR036691">
    <property type="entry name" value="Endo/exonu/phosph_ase_sf"/>
</dbReference>
<keyword evidence="3" id="KW-0378">Hydrolase</keyword>
<dbReference type="Proteomes" id="UP000656804">
    <property type="component" value="Unassembled WGS sequence"/>
</dbReference>
<dbReference type="AlphaFoldDB" id="A0A930UT30"/>
<evidence type="ECO:0000256" key="1">
    <source>
        <dbReference type="SAM" id="Phobius"/>
    </source>
</evidence>
<dbReference type="SUPFAM" id="SSF56219">
    <property type="entry name" value="DNase I-like"/>
    <property type="match status" value="1"/>
</dbReference>